<gene>
    <name evidence="1" type="ORF">HPB50_011035</name>
</gene>
<evidence type="ECO:0000313" key="1">
    <source>
        <dbReference type="EMBL" id="KAH6922239.1"/>
    </source>
</evidence>
<comment type="caution">
    <text evidence="1">The sequence shown here is derived from an EMBL/GenBank/DDBJ whole genome shotgun (WGS) entry which is preliminary data.</text>
</comment>
<dbReference type="Proteomes" id="UP000821845">
    <property type="component" value="Chromosome 9"/>
</dbReference>
<reference evidence="1" key="1">
    <citation type="submission" date="2020-05" db="EMBL/GenBank/DDBJ databases">
        <title>Large-scale comparative analyses of tick genomes elucidate their genetic diversity and vector capacities.</title>
        <authorList>
            <person name="Jia N."/>
            <person name="Wang J."/>
            <person name="Shi W."/>
            <person name="Du L."/>
            <person name="Sun Y."/>
            <person name="Zhan W."/>
            <person name="Jiang J."/>
            <person name="Wang Q."/>
            <person name="Zhang B."/>
            <person name="Ji P."/>
            <person name="Sakyi L.B."/>
            <person name="Cui X."/>
            <person name="Yuan T."/>
            <person name="Jiang B."/>
            <person name="Yang W."/>
            <person name="Lam T.T.-Y."/>
            <person name="Chang Q."/>
            <person name="Ding S."/>
            <person name="Wang X."/>
            <person name="Zhu J."/>
            <person name="Ruan X."/>
            <person name="Zhao L."/>
            <person name="Wei J."/>
            <person name="Que T."/>
            <person name="Du C."/>
            <person name="Cheng J."/>
            <person name="Dai P."/>
            <person name="Han X."/>
            <person name="Huang E."/>
            <person name="Gao Y."/>
            <person name="Liu J."/>
            <person name="Shao H."/>
            <person name="Ye R."/>
            <person name="Li L."/>
            <person name="Wei W."/>
            <person name="Wang X."/>
            <person name="Wang C."/>
            <person name="Yang T."/>
            <person name="Huo Q."/>
            <person name="Li W."/>
            <person name="Guo W."/>
            <person name="Chen H."/>
            <person name="Zhou L."/>
            <person name="Ni X."/>
            <person name="Tian J."/>
            <person name="Zhou Y."/>
            <person name="Sheng Y."/>
            <person name="Liu T."/>
            <person name="Pan Y."/>
            <person name="Xia L."/>
            <person name="Li J."/>
            <person name="Zhao F."/>
            <person name="Cao W."/>
        </authorList>
    </citation>
    <scope>NUCLEOTIDE SEQUENCE</scope>
    <source>
        <strain evidence="1">Hyas-2018</strain>
    </source>
</reference>
<dbReference type="EMBL" id="CM023489">
    <property type="protein sequence ID" value="KAH6922239.1"/>
    <property type="molecule type" value="Genomic_DNA"/>
</dbReference>
<evidence type="ECO:0000313" key="2">
    <source>
        <dbReference type="Proteomes" id="UP000821845"/>
    </source>
</evidence>
<name>A0ACB7RP30_HYAAI</name>
<sequence>MCKSGCRLVAHFVLARPRTHAARQFSPFLQAAATHYLLRSAFAPALWTSPRPDANGFSVLARSVTWKSQVIRVCVVDCGLLLLLCLFLKRRHRLDKTFNSSRTILQAPAGQPMFTESFVIGQQCTLAEFLEHVPRTRAGVVHDPPKSAGVLFLDRLCVREHPARVQLGVVLRDTHPLAVLAVLQRSFAGPPPVDWNNFWAHFTTSACQCPPCIAAHGKNIELDLGSLPTHTLADGVLLADSTLLILLQCSWRYTEYWRPTATSPALCDLLAEDTPSLLCIWLPTCLVACCATEDWSSPLTDMNSPPVITSASTTPSLVILPGTRD</sequence>
<protein>
    <submittedName>
        <fullName evidence="1">Uncharacterized protein</fullName>
    </submittedName>
</protein>
<proteinExistence type="predicted"/>
<organism evidence="1 2">
    <name type="scientific">Hyalomma asiaticum</name>
    <name type="common">Tick</name>
    <dbReference type="NCBI Taxonomy" id="266040"/>
    <lineage>
        <taxon>Eukaryota</taxon>
        <taxon>Metazoa</taxon>
        <taxon>Ecdysozoa</taxon>
        <taxon>Arthropoda</taxon>
        <taxon>Chelicerata</taxon>
        <taxon>Arachnida</taxon>
        <taxon>Acari</taxon>
        <taxon>Parasitiformes</taxon>
        <taxon>Ixodida</taxon>
        <taxon>Ixodoidea</taxon>
        <taxon>Ixodidae</taxon>
        <taxon>Hyalomminae</taxon>
        <taxon>Hyalomma</taxon>
    </lineage>
</organism>
<accession>A0ACB7RP30</accession>
<keyword evidence="2" id="KW-1185">Reference proteome</keyword>